<dbReference type="InterPro" id="IPR036390">
    <property type="entry name" value="WH_DNA-bd_sf"/>
</dbReference>
<dbReference type="InterPro" id="IPR050679">
    <property type="entry name" value="Bact_HTH_transcr_reg"/>
</dbReference>
<dbReference type="SMART" id="SM00866">
    <property type="entry name" value="UTRA"/>
    <property type="match status" value="1"/>
</dbReference>
<keyword evidence="1" id="KW-0805">Transcription regulation</keyword>
<dbReference type="SUPFAM" id="SSF46785">
    <property type="entry name" value="Winged helix' DNA-binding domain"/>
    <property type="match status" value="1"/>
</dbReference>
<reference evidence="5" key="1">
    <citation type="submission" date="2014-02" db="EMBL/GenBank/DDBJ databases">
        <title>Expanding our view of genomic diversity in Candidatus Accumulibacter clades.</title>
        <authorList>
            <person name="Skennerton C.T."/>
            <person name="Barr J.J."/>
            <person name="Slater F.R."/>
            <person name="Bond P.L."/>
            <person name="Tyson G.W."/>
        </authorList>
    </citation>
    <scope>NUCLEOTIDE SEQUENCE [LARGE SCALE GENOMIC DNA]</scope>
</reference>
<evidence type="ECO:0000313" key="6">
    <source>
        <dbReference type="Proteomes" id="UP000020218"/>
    </source>
</evidence>
<evidence type="ECO:0000259" key="4">
    <source>
        <dbReference type="PROSITE" id="PS50949"/>
    </source>
</evidence>
<dbReference type="InterPro" id="IPR036388">
    <property type="entry name" value="WH-like_DNA-bd_sf"/>
</dbReference>
<organism evidence="5 6">
    <name type="scientific">Candidatus Accumulibacter adjunctus</name>
    <dbReference type="NCBI Taxonomy" id="1454001"/>
    <lineage>
        <taxon>Bacteria</taxon>
        <taxon>Pseudomonadati</taxon>
        <taxon>Pseudomonadota</taxon>
        <taxon>Betaproteobacteria</taxon>
        <taxon>Candidatus Accumulibacter</taxon>
    </lineage>
</organism>
<dbReference type="GO" id="GO:0003677">
    <property type="term" value="F:DNA binding"/>
    <property type="evidence" value="ECO:0007669"/>
    <property type="project" value="UniProtKB-KW"/>
</dbReference>
<keyword evidence="3" id="KW-0804">Transcription</keyword>
<name>A0A011PQS8_9PROT</name>
<dbReference type="GO" id="GO:0045892">
    <property type="term" value="P:negative regulation of DNA-templated transcription"/>
    <property type="evidence" value="ECO:0007669"/>
    <property type="project" value="TreeGrafter"/>
</dbReference>
<dbReference type="Pfam" id="PF00392">
    <property type="entry name" value="GntR"/>
    <property type="match status" value="1"/>
</dbReference>
<protein>
    <submittedName>
        <fullName evidence="5">HTH-type transcriptional regulator FrlR</fullName>
    </submittedName>
</protein>
<dbReference type="PRINTS" id="PR00035">
    <property type="entry name" value="HTHGNTR"/>
</dbReference>
<evidence type="ECO:0000256" key="1">
    <source>
        <dbReference type="ARBA" id="ARBA00023015"/>
    </source>
</evidence>
<dbReference type="InterPro" id="IPR028978">
    <property type="entry name" value="Chorismate_lyase_/UTRA_dom_sf"/>
</dbReference>
<evidence type="ECO:0000256" key="3">
    <source>
        <dbReference type="ARBA" id="ARBA00023163"/>
    </source>
</evidence>
<comment type="caution">
    <text evidence="5">The sequence shown here is derived from an EMBL/GenBank/DDBJ whole genome shotgun (WGS) entry which is preliminary data.</text>
</comment>
<dbReference type="CDD" id="cd07377">
    <property type="entry name" value="WHTH_GntR"/>
    <property type="match status" value="1"/>
</dbReference>
<evidence type="ECO:0000313" key="5">
    <source>
        <dbReference type="EMBL" id="EXI68684.1"/>
    </source>
</evidence>
<dbReference type="InterPro" id="IPR000524">
    <property type="entry name" value="Tscrpt_reg_HTH_GntR"/>
</dbReference>
<gene>
    <name evidence="5" type="primary">frlR</name>
    <name evidence="5" type="ORF">AW08_00996</name>
</gene>
<dbReference type="InterPro" id="IPR011663">
    <property type="entry name" value="UTRA"/>
</dbReference>
<dbReference type="STRING" id="1454001.AW08_00996"/>
<proteinExistence type="predicted"/>
<dbReference type="GO" id="GO:0003700">
    <property type="term" value="F:DNA-binding transcription factor activity"/>
    <property type="evidence" value="ECO:0007669"/>
    <property type="project" value="InterPro"/>
</dbReference>
<keyword evidence="2" id="KW-0238">DNA-binding</keyword>
<feature type="domain" description="HTH gntR-type" evidence="4">
    <location>
        <begin position="13"/>
        <end position="81"/>
    </location>
</feature>
<dbReference type="Pfam" id="PF07702">
    <property type="entry name" value="UTRA"/>
    <property type="match status" value="1"/>
</dbReference>
<dbReference type="EMBL" id="JFAX01000004">
    <property type="protein sequence ID" value="EXI68684.1"/>
    <property type="molecule type" value="Genomic_DNA"/>
</dbReference>
<dbReference type="AlphaFoldDB" id="A0A011PQS8"/>
<dbReference type="Gene3D" id="3.40.1410.10">
    <property type="entry name" value="Chorismate lyase-like"/>
    <property type="match status" value="1"/>
</dbReference>
<dbReference type="PATRIC" id="fig|1454001.3.peg.944"/>
<dbReference type="Proteomes" id="UP000020218">
    <property type="component" value="Unassembled WGS sequence"/>
</dbReference>
<accession>A0A011PQS8</accession>
<keyword evidence="6" id="KW-1185">Reference proteome</keyword>
<evidence type="ECO:0000256" key="2">
    <source>
        <dbReference type="ARBA" id="ARBA00023125"/>
    </source>
</evidence>
<dbReference type="PROSITE" id="PS50949">
    <property type="entry name" value="HTH_GNTR"/>
    <property type="match status" value="1"/>
</dbReference>
<dbReference type="SMART" id="SM00345">
    <property type="entry name" value="HTH_GNTR"/>
    <property type="match status" value="1"/>
</dbReference>
<dbReference type="PANTHER" id="PTHR44846">
    <property type="entry name" value="MANNOSYL-D-GLYCERATE TRANSPORT/METABOLISM SYSTEM REPRESSOR MNGR-RELATED"/>
    <property type="match status" value="1"/>
</dbReference>
<dbReference type="Gene3D" id="1.10.10.10">
    <property type="entry name" value="Winged helix-like DNA-binding domain superfamily/Winged helix DNA-binding domain"/>
    <property type="match status" value="1"/>
</dbReference>
<dbReference type="SUPFAM" id="SSF64288">
    <property type="entry name" value="Chorismate lyase-like"/>
    <property type="match status" value="1"/>
</dbReference>
<dbReference type="FunFam" id="1.10.10.10:FF:000079">
    <property type="entry name" value="GntR family transcriptional regulator"/>
    <property type="match status" value="1"/>
</dbReference>
<sequence>MSRSSSLHSPTFSPLYRQIKELILQQLESGEWGPGSPIPSESELAARFGVSQGTVRKAIDEMAAEHLLVRQQGKGTFVATHRDPGSFFRFLRLVPNQGERQMSQSVPLECWRAKAGPDVARILAIEAGAPITIVRRLLKLGDEPVVFDEIYLPSELFPDLSLDALRSGESLYSLFETRYGVRMIRADERLRAIAADRVSAELLQVAEGTPLLLVERVTFTYGSRPVEWRRGFYSTRNYHYHNELG</sequence>
<dbReference type="PANTHER" id="PTHR44846:SF1">
    <property type="entry name" value="MANNOSYL-D-GLYCERATE TRANSPORT_METABOLISM SYSTEM REPRESSOR MNGR-RELATED"/>
    <property type="match status" value="1"/>
</dbReference>